<protein>
    <submittedName>
        <fullName evidence="2">Uncharacterized protein</fullName>
    </submittedName>
</protein>
<accession>A0A0P8ZLE9</accession>
<reference evidence="2 3" key="1">
    <citation type="journal article" date="2007" name="Nature">
        <title>Evolution of genes and genomes on the Drosophila phylogeny.</title>
        <authorList>
            <consortium name="Drosophila 12 Genomes Consortium"/>
            <person name="Clark A.G."/>
            <person name="Eisen M.B."/>
            <person name="Smith D.R."/>
            <person name="Bergman C.M."/>
            <person name="Oliver B."/>
            <person name="Markow T.A."/>
            <person name="Kaufman T.C."/>
            <person name="Kellis M."/>
            <person name="Gelbart W."/>
            <person name="Iyer V.N."/>
            <person name="Pollard D.A."/>
            <person name="Sackton T.B."/>
            <person name="Larracuente A.M."/>
            <person name="Singh N.D."/>
            <person name="Abad J.P."/>
            <person name="Abt D.N."/>
            <person name="Adryan B."/>
            <person name="Aguade M."/>
            <person name="Akashi H."/>
            <person name="Anderson W.W."/>
            <person name="Aquadro C.F."/>
            <person name="Ardell D.H."/>
            <person name="Arguello R."/>
            <person name="Artieri C.G."/>
            <person name="Barbash D.A."/>
            <person name="Barker D."/>
            <person name="Barsanti P."/>
            <person name="Batterham P."/>
            <person name="Batzoglou S."/>
            <person name="Begun D."/>
            <person name="Bhutkar A."/>
            <person name="Blanco E."/>
            <person name="Bosak S.A."/>
            <person name="Bradley R.K."/>
            <person name="Brand A.D."/>
            <person name="Brent M.R."/>
            <person name="Brooks A.N."/>
            <person name="Brown R.H."/>
            <person name="Butlin R.K."/>
            <person name="Caggese C."/>
            <person name="Calvi B.R."/>
            <person name="Bernardo de Carvalho A."/>
            <person name="Caspi A."/>
            <person name="Castrezana S."/>
            <person name="Celniker S.E."/>
            <person name="Chang J.L."/>
            <person name="Chapple C."/>
            <person name="Chatterji S."/>
            <person name="Chinwalla A."/>
            <person name="Civetta A."/>
            <person name="Clifton S.W."/>
            <person name="Comeron J.M."/>
            <person name="Costello J.C."/>
            <person name="Coyne J.A."/>
            <person name="Daub J."/>
            <person name="David R.G."/>
            <person name="Delcher A.L."/>
            <person name="Delehaunty K."/>
            <person name="Do C.B."/>
            <person name="Ebling H."/>
            <person name="Edwards K."/>
            <person name="Eickbush T."/>
            <person name="Evans J.D."/>
            <person name="Filipski A."/>
            <person name="Findeiss S."/>
            <person name="Freyhult E."/>
            <person name="Fulton L."/>
            <person name="Fulton R."/>
            <person name="Garcia A.C."/>
            <person name="Gardiner A."/>
            <person name="Garfield D.A."/>
            <person name="Garvin B.E."/>
            <person name="Gibson G."/>
            <person name="Gilbert D."/>
            <person name="Gnerre S."/>
            <person name="Godfrey J."/>
            <person name="Good R."/>
            <person name="Gotea V."/>
            <person name="Gravely B."/>
            <person name="Greenberg A.J."/>
            <person name="Griffiths-Jones S."/>
            <person name="Gross S."/>
            <person name="Guigo R."/>
            <person name="Gustafson E.A."/>
            <person name="Haerty W."/>
            <person name="Hahn M.W."/>
            <person name="Halligan D.L."/>
            <person name="Halpern A.L."/>
            <person name="Halter G.M."/>
            <person name="Han M.V."/>
            <person name="Heger A."/>
            <person name="Hillier L."/>
            <person name="Hinrichs A.S."/>
            <person name="Holmes I."/>
            <person name="Hoskins R.A."/>
            <person name="Hubisz M.J."/>
            <person name="Hultmark D."/>
            <person name="Huntley M.A."/>
            <person name="Jaffe D.B."/>
            <person name="Jagadeeshan S."/>
            <person name="Jeck W.R."/>
            <person name="Johnson J."/>
            <person name="Jones C.D."/>
            <person name="Jordan W.C."/>
            <person name="Karpen G.H."/>
            <person name="Kataoka E."/>
            <person name="Keightley P.D."/>
            <person name="Kheradpour P."/>
            <person name="Kirkness E.F."/>
            <person name="Koerich L.B."/>
            <person name="Kristiansen K."/>
            <person name="Kudrna D."/>
            <person name="Kulathinal R.J."/>
            <person name="Kumar S."/>
            <person name="Kwok R."/>
            <person name="Lander E."/>
            <person name="Langley C.H."/>
            <person name="Lapoint R."/>
            <person name="Lazzaro B.P."/>
            <person name="Lee S.J."/>
            <person name="Levesque L."/>
            <person name="Li R."/>
            <person name="Lin C.F."/>
            <person name="Lin M.F."/>
            <person name="Lindblad-Toh K."/>
            <person name="Llopart A."/>
            <person name="Long M."/>
            <person name="Low L."/>
            <person name="Lozovsky E."/>
            <person name="Lu J."/>
            <person name="Luo M."/>
            <person name="Machado C.A."/>
            <person name="Makalowski W."/>
            <person name="Marzo M."/>
            <person name="Matsuda M."/>
            <person name="Matzkin L."/>
            <person name="McAllister B."/>
            <person name="McBride C.S."/>
            <person name="McKernan B."/>
            <person name="McKernan K."/>
            <person name="Mendez-Lago M."/>
            <person name="Minx P."/>
            <person name="Mollenhauer M.U."/>
            <person name="Montooth K."/>
            <person name="Mount S.M."/>
            <person name="Mu X."/>
            <person name="Myers E."/>
            <person name="Negre B."/>
            <person name="Newfeld S."/>
            <person name="Nielsen R."/>
            <person name="Noor M.A."/>
            <person name="O'Grady P."/>
            <person name="Pachter L."/>
            <person name="Papaceit M."/>
            <person name="Parisi M.J."/>
            <person name="Parisi M."/>
            <person name="Parts L."/>
            <person name="Pedersen J.S."/>
            <person name="Pesole G."/>
            <person name="Phillippy A.M."/>
            <person name="Ponting C.P."/>
            <person name="Pop M."/>
            <person name="Porcelli D."/>
            <person name="Powell J.R."/>
            <person name="Prohaska S."/>
            <person name="Pruitt K."/>
            <person name="Puig M."/>
            <person name="Quesneville H."/>
            <person name="Ram K.R."/>
            <person name="Rand D."/>
            <person name="Rasmussen M.D."/>
            <person name="Reed L.K."/>
            <person name="Reenan R."/>
            <person name="Reily A."/>
            <person name="Remington K.A."/>
            <person name="Rieger T.T."/>
            <person name="Ritchie M.G."/>
            <person name="Robin C."/>
            <person name="Rogers Y.H."/>
            <person name="Rohde C."/>
            <person name="Rozas J."/>
            <person name="Rubenfield M.J."/>
            <person name="Ruiz A."/>
            <person name="Russo S."/>
            <person name="Salzberg S.L."/>
            <person name="Sanchez-Gracia A."/>
            <person name="Saranga D.J."/>
            <person name="Sato H."/>
            <person name="Schaeffer S.W."/>
            <person name="Schatz M.C."/>
            <person name="Schlenke T."/>
            <person name="Schwartz R."/>
            <person name="Segarra C."/>
            <person name="Singh R.S."/>
            <person name="Sirot L."/>
            <person name="Sirota M."/>
            <person name="Sisneros N.B."/>
            <person name="Smith C.D."/>
            <person name="Smith T.F."/>
            <person name="Spieth J."/>
            <person name="Stage D.E."/>
            <person name="Stark A."/>
            <person name="Stephan W."/>
            <person name="Strausberg R.L."/>
            <person name="Strempel S."/>
            <person name="Sturgill D."/>
            <person name="Sutton G."/>
            <person name="Sutton G.G."/>
            <person name="Tao W."/>
            <person name="Teichmann S."/>
            <person name="Tobari Y.N."/>
            <person name="Tomimura Y."/>
            <person name="Tsolas J.M."/>
            <person name="Valente V.L."/>
            <person name="Venter E."/>
            <person name="Venter J.C."/>
            <person name="Vicario S."/>
            <person name="Vieira F.G."/>
            <person name="Vilella A.J."/>
            <person name="Villasante A."/>
            <person name="Walenz B."/>
            <person name="Wang J."/>
            <person name="Wasserman M."/>
            <person name="Watts T."/>
            <person name="Wilson D."/>
            <person name="Wilson R.K."/>
            <person name="Wing R.A."/>
            <person name="Wolfner M.F."/>
            <person name="Wong A."/>
            <person name="Wong G.K."/>
            <person name="Wu C.I."/>
            <person name="Wu G."/>
            <person name="Yamamoto D."/>
            <person name="Yang H.P."/>
            <person name="Yang S.P."/>
            <person name="Yorke J.A."/>
            <person name="Yoshida K."/>
            <person name="Zdobnov E."/>
            <person name="Zhang P."/>
            <person name="Zhang Y."/>
            <person name="Zimin A.V."/>
            <person name="Baldwin J."/>
            <person name="Abdouelleil A."/>
            <person name="Abdulkadir J."/>
            <person name="Abebe A."/>
            <person name="Abera B."/>
            <person name="Abreu J."/>
            <person name="Acer S.C."/>
            <person name="Aftuck L."/>
            <person name="Alexander A."/>
            <person name="An P."/>
            <person name="Anderson E."/>
            <person name="Anderson S."/>
            <person name="Arachi H."/>
            <person name="Azer M."/>
            <person name="Bachantsang P."/>
            <person name="Barry A."/>
            <person name="Bayul T."/>
            <person name="Berlin A."/>
            <person name="Bessette D."/>
            <person name="Bloom T."/>
            <person name="Blye J."/>
            <person name="Boguslavskiy L."/>
            <person name="Bonnet C."/>
            <person name="Boukhgalter B."/>
            <person name="Bourzgui I."/>
            <person name="Brown A."/>
            <person name="Cahill P."/>
            <person name="Channer S."/>
            <person name="Cheshatsang Y."/>
            <person name="Chuda L."/>
            <person name="Citroen M."/>
            <person name="Collymore A."/>
            <person name="Cooke P."/>
            <person name="Costello M."/>
            <person name="D'Aco K."/>
            <person name="Daza R."/>
            <person name="De Haan G."/>
            <person name="DeGray S."/>
            <person name="DeMaso C."/>
            <person name="Dhargay N."/>
            <person name="Dooley K."/>
            <person name="Dooley E."/>
            <person name="Doricent M."/>
            <person name="Dorje P."/>
            <person name="Dorjee K."/>
            <person name="Dupes A."/>
            <person name="Elong R."/>
            <person name="Falk J."/>
            <person name="Farina A."/>
            <person name="Faro S."/>
            <person name="Ferguson D."/>
            <person name="Fisher S."/>
            <person name="Foley C.D."/>
            <person name="Franke A."/>
            <person name="Friedrich D."/>
            <person name="Gadbois L."/>
            <person name="Gearin G."/>
            <person name="Gearin C.R."/>
            <person name="Giannoukos G."/>
            <person name="Goode T."/>
            <person name="Graham J."/>
            <person name="Grandbois E."/>
            <person name="Grewal S."/>
            <person name="Gyaltsen K."/>
            <person name="Hafez N."/>
            <person name="Hagos B."/>
            <person name="Hall J."/>
            <person name="Henson C."/>
            <person name="Hollinger A."/>
            <person name="Honan T."/>
            <person name="Huard M.D."/>
            <person name="Hughes L."/>
            <person name="Hurhula B."/>
            <person name="Husby M.E."/>
            <person name="Kamat A."/>
            <person name="Kanga B."/>
            <person name="Kashin S."/>
            <person name="Khazanovich D."/>
            <person name="Kisner P."/>
            <person name="Lance K."/>
            <person name="Lara M."/>
            <person name="Lee W."/>
            <person name="Lennon N."/>
            <person name="Letendre F."/>
            <person name="LeVine R."/>
            <person name="Lipovsky A."/>
            <person name="Liu X."/>
            <person name="Liu J."/>
            <person name="Liu S."/>
            <person name="Lokyitsang T."/>
            <person name="Lokyitsang Y."/>
            <person name="Lubonja R."/>
            <person name="Lui A."/>
            <person name="MacDonald P."/>
            <person name="Magnisalis V."/>
            <person name="Maru K."/>
            <person name="Matthews C."/>
            <person name="McCusker W."/>
            <person name="McDonough S."/>
            <person name="Mehta T."/>
            <person name="Meldrim J."/>
            <person name="Meneus L."/>
            <person name="Mihai O."/>
            <person name="Mihalev A."/>
            <person name="Mihova T."/>
            <person name="Mittelman R."/>
            <person name="Mlenga V."/>
            <person name="Montmayeur A."/>
            <person name="Mulrain L."/>
            <person name="Navidi A."/>
            <person name="Naylor J."/>
            <person name="Negash T."/>
            <person name="Nguyen T."/>
            <person name="Nguyen N."/>
            <person name="Nicol R."/>
            <person name="Norbu C."/>
            <person name="Norbu N."/>
            <person name="Novod N."/>
            <person name="O'Neill B."/>
            <person name="Osman S."/>
            <person name="Markiewicz E."/>
            <person name="Oyono O.L."/>
            <person name="Patti C."/>
            <person name="Phunkhang P."/>
            <person name="Pierre F."/>
            <person name="Priest M."/>
            <person name="Raghuraman S."/>
            <person name="Rege F."/>
            <person name="Reyes R."/>
            <person name="Rise C."/>
            <person name="Rogov P."/>
            <person name="Ross K."/>
            <person name="Ryan E."/>
            <person name="Settipalli S."/>
            <person name="Shea T."/>
            <person name="Sherpa N."/>
            <person name="Shi L."/>
            <person name="Shih D."/>
            <person name="Sparrow T."/>
            <person name="Spaulding J."/>
            <person name="Stalker J."/>
            <person name="Stange-Thomann N."/>
            <person name="Stavropoulos S."/>
            <person name="Stone C."/>
            <person name="Strader C."/>
            <person name="Tesfaye S."/>
            <person name="Thomson T."/>
            <person name="Thoulutsang Y."/>
            <person name="Thoulutsang D."/>
            <person name="Topham K."/>
            <person name="Topping I."/>
            <person name="Tsamla T."/>
            <person name="Vassiliev H."/>
            <person name="Vo A."/>
            <person name="Wangchuk T."/>
            <person name="Wangdi T."/>
            <person name="Weiand M."/>
            <person name="Wilkinson J."/>
            <person name="Wilson A."/>
            <person name="Yadav S."/>
            <person name="Young G."/>
            <person name="Yu Q."/>
            <person name="Zembek L."/>
            <person name="Zhong D."/>
            <person name="Zimmer A."/>
            <person name="Zwirko Z."/>
            <person name="Jaffe D.B."/>
            <person name="Alvarez P."/>
            <person name="Brockman W."/>
            <person name="Butler J."/>
            <person name="Chin C."/>
            <person name="Gnerre S."/>
            <person name="Grabherr M."/>
            <person name="Kleber M."/>
            <person name="Mauceli E."/>
            <person name="MacCallum I."/>
        </authorList>
    </citation>
    <scope>NUCLEOTIDE SEQUENCE [LARGE SCALE GENOMIC DNA]</scope>
    <source>
        <strain evidence="3">Tucson 14024-0371.13</strain>
    </source>
</reference>
<organism evidence="2 3">
    <name type="scientific">Drosophila ananassae</name>
    <name type="common">Fruit fly</name>
    <dbReference type="NCBI Taxonomy" id="7217"/>
    <lineage>
        <taxon>Eukaryota</taxon>
        <taxon>Metazoa</taxon>
        <taxon>Ecdysozoa</taxon>
        <taxon>Arthropoda</taxon>
        <taxon>Hexapoda</taxon>
        <taxon>Insecta</taxon>
        <taxon>Pterygota</taxon>
        <taxon>Neoptera</taxon>
        <taxon>Endopterygota</taxon>
        <taxon>Diptera</taxon>
        <taxon>Brachycera</taxon>
        <taxon>Muscomorpha</taxon>
        <taxon>Ephydroidea</taxon>
        <taxon>Drosophilidae</taxon>
        <taxon>Drosophila</taxon>
        <taxon>Sophophora</taxon>
    </lineage>
</organism>
<evidence type="ECO:0000313" key="3">
    <source>
        <dbReference type="Proteomes" id="UP000007801"/>
    </source>
</evidence>
<name>A0A0P8ZLE9_DROAN</name>
<proteinExistence type="predicted"/>
<keyword evidence="3" id="KW-1185">Reference proteome</keyword>
<feature type="region of interest" description="Disordered" evidence="1">
    <location>
        <begin position="48"/>
        <end position="71"/>
    </location>
</feature>
<sequence>MPLNPRYLQKQQISPRSHRGDKEIGPHGPNSSYDGKDFDSCLCGKMEPHGATTWSSSSRMTGYPHRRLYLT</sequence>
<gene>
    <name evidence="2" type="primary">Dana\GF28091</name>
    <name evidence="2" type="ORF">GF28091</name>
</gene>
<dbReference type="Proteomes" id="UP000007801">
    <property type="component" value="Unassembled WGS sequence"/>
</dbReference>
<evidence type="ECO:0000256" key="1">
    <source>
        <dbReference type="SAM" id="MobiDB-lite"/>
    </source>
</evidence>
<dbReference type="InParanoid" id="A0A0P8ZLE9"/>
<feature type="region of interest" description="Disordered" evidence="1">
    <location>
        <begin position="1"/>
        <end position="34"/>
    </location>
</feature>
<dbReference type="AlphaFoldDB" id="A0A0P8ZLE9"/>
<dbReference type="EMBL" id="CH902634">
    <property type="protein sequence ID" value="KPU75629.1"/>
    <property type="molecule type" value="Genomic_DNA"/>
</dbReference>
<evidence type="ECO:0000313" key="2">
    <source>
        <dbReference type="EMBL" id="KPU75629.1"/>
    </source>
</evidence>